<feature type="compositionally biased region" description="Polar residues" evidence="1">
    <location>
        <begin position="555"/>
        <end position="585"/>
    </location>
</feature>
<proteinExistence type="predicted"/>
<protein>
    <recommendedName>
        <fullName evidence="4">Partner and localiser of BRCA2 WD40 domain-containing protein</fullName>
    </recommendedName>
</protein>
<reference evidence="2 3" key="1">
    <citation type="submission" date="2019-04" db="EMBL/GenBank/DDBJ databases">
        <title>The sequence and de novo assembly of Takifugu bimaculatus genome using PacBio and Hi-C technologies.</title>
        <authorList>
            <person name="Xu P."/>
            <person name="Liu B."/>
            <person name="Zhou Z."/>
        </authorList>
    </citation>
    <scope>NUCLEOTIDE SEQUENCE [LARGE SCALE GENOMIC DNA]</scope>
    <source>
        <strain evidence="2">TB-2018</strain>
        <tissue evidence="2">Muscle</tissue>
    </source>
</reference>
<feature type="compositionally biased region" description="Polar residues" evidence="1">
    <location>
        <begin position="87"/>
        <end position="98"/>
    </location>
</feature>
<feature type="compositionally biased region" description="Polar residues" evidence="1">
    <location>
        <begin position="493"/>
        <end position="502"/>
    </location>
</feature>
<dbReference type="EMBL" id="SWLE01000021">
    <property type="protein sequence ID" value="TNM85300.1"/>
    <property type="molecule type" value="Genomic_DNA"/>
</dbReference>
<dbReference type="GO" id="GO:0005654">
    <property type="term" value="C:nucleoplasm"/>
    <property type="evidence" value="ECO:0007669"/>
    <property type="project" value="TreeGrafter"/>
</dbReference>
<feature type="compositionally biased region" description="Basic and acidic residues" evidence="1">
    <location>
        <begin position="266"/>
        <end position="284"/>
    </location>
</feature>
<evidence type="ECO:0000313" key="2">
    <source>
        <dbReference type="EMBL" id="TNM85300.1"/>
    </source>
</evidence>
<keyword evidence="3" id="KW-1185">Reference proteome</keyword>
<feature type="region of interest" description="Disordered" evidence="1">
    <location>
        <begin position="382"/>
        <end position="506"/>
    </location>
</feature>
<dbReference type="GO" id="GO:0000724">
    <property type="term" value="P:double-strand break repair via homologous recombination"/>
    <property type="evidence" value="ECO:0007669"/>
    <property type="project" value="InterPro"/>
</dbReference>
<feature type="region of interest" description="Disordered" evidence="1">
    <location>
        <begin position="760"/>
        <end position="783"/>
    </location>
</feature>
<accession>A0A4Z2B351</accession>
<feature type="compositionally biased region" description="Basic and acidic residues" evidence="1">
    <location>
        <begin position="415"/>
        <end position="426"/>
    </location>
</feature>
<name>A0A4Z2B351_9TELE</name>
<feature type="compositionally biased region" description="Polar residues" evidence="1">
    <location>
        <begin position="161"/>
        <end position="174"/>
    </location>
</feature>
<comment type="caution">
    <text evidence="2">The sequence shown here is derived from an EMBL/GenBank/DDBJ whole genome shotgun (WGS) entry which is preliminary data.</text>
</comment>
<feature type="region of interest" description="Disordered" evidence="1">
    <location>
        <begin position="527"/>
        <end position="595"/>
    </location>
</feature>
<dbReference type="GO" id="GO:0003677">
    <property type="term" value="F:DNA binding"/>
    <property type="evidence" value="ECO:0007669"/>
    <property type="project" value="InterPro"/>
</dbReference>
<feature type="region of interest" description="Disordered" evidence="1">
    <location>
        <begin position="266"/>
        <end position="299"/>
    </location>
</feature>
<feature type="region of interest" description="Disordered" evidence="1">
    <location>
        <begin position="121"/>
        <end position="194"/>
    </location>
</feature>
<dbReference type="InterPro" id="IPR042417">
    <property type="entry name" value="PALB2"/>
</dbReference>
<evidence type="ECO:0000313" key="3">
    <source>
        <dbReference type="Proteomes" id="UP000516260"/>
    </source>
</evidence>
<dbReference type="AlphaFoldDB" id="A0A4Z2B351"/>
<feature type="compositionally biased region" description="Polar residues" evidence="1">
    <location>
        <begin position="400"/>
        <end position="409"/>
    </location>
</feature>
<sequence length="829" mass="91469">MDDTVTDILQCEEQLRTTLHCEDKDKLRRKLLYLQREYHRTAQRLQRAERSEAVQRCVRSRITQQCNHKNQEGREATDNPPDDPSVLISTTTPAQDAQWNGHAGDFEKLRSRVVGFLPPLDAACPQTPISIHESTTDERPSPSLRLRSRRSRMRWERQSSLVGVSTDSSQNGQEPNERMEAAATQMTKGDKTKPTEVFKESEELFSGEESPSLLHTHSSAFGQNEERDVEEKVIQVGPEQTDKEIKLSIEAQQETQPLLLACKSALRREESEQEGKQTERKKAGLEQSEDGQRDGCLQRGARNVDMVVEDGKECEKGDDKVKEDKVNIDQGDRDTKGVGLLESCTLVEGLLFPAEYYVRTTRRMTSSQSQPDMQAVILSQLNIGRHRRRRGNGRRLAHSGGSNSQTSDSVGPCSKSKEADVSDETNRQSSSENSGRVPDGQIKTDACFSAADSTSRPARGQKRRRGRGRGRPHTPRCSFSPVTRPQGLEHTSDNPQLTNSPVLLSPSPYRTTVLPCPLPCSADESKSFLTGPVPDDKQHLITPSSASEHVAGMTGTKNSPASGQNRRNRSSQLSGSQESCHSFTMPSPPAATAPSLPSLSLSLLLKDLIKFDIQQDFHLPDDQFASLKLHKLHQVAVETGVEHFSSPSYCTRRSVRQFVLNHSGGDAITPLPVPCGSTPTLPSSPDTNKASPFSTPSVGVQNALMAPDTTQGFDQEKTEGSRTESWGLAASPESVSAMGGRAADRVDQCQEQDAELTHRPGKFHPEETQGFTNLTDDGALPKPPLLVASRRELSRNLLTPKRQINAVTYTRVPAWTIRIRALPSGHSYC</sequence>
<feature type="region of interest" description="Disordered" evidence="1">
    <location>
        <begin position="311"/>
        <end position="334"/>
    </location>
</feature>
<dbReference type="PANTHER" id="PTHR14662">
    <property type="entry name" value="PARTNER AND LOCALIZER OF BRCA2"/>
    <property type="match status" value="1"/>
</dbReference>
<dbReference type="Proteomes" id="UP000516260">
    <property type="component" value="Chromosome 8"/>
</dbReference>
<evidence type="ECO:0008006" key="4">
    <source>
        <dbReference type="Google" id="ProtNLM"/>
    </source>
</evidence>
<feature type="region of interest" description="Disordered" evidence="1">
    <location>
        <begin position="65"/>
        <end position="100"/>
    </location>
</feature>
<feature type="compositionally biased region" description="Basic residues" evidence="1">
    <location>
        <begin position="459"/>
        <end position="474"/>
    </location>
</feature>
<dbReference type="PANTHER" id="PTHR14662:SF2">
    <property type="entry name" value="PARTNER AND LOCALIZER OF BRCA2"/>
    <property type="match status" value="1"/>
</dbReference>
<organism evidence="2 3">
    <name type="scientific">Takifugu bimaculatus</name>
    <dbReference type="NCBI Taxonomy" id="433685"/>
    <lineage>
        <taxon>Eukaryota</taxon>
        <taxon>Metazoa</taxon>
        <taxon>Chordata</taxon>
        <taxon>Craniata</taxon>
        <taxon>Vertebrata</taxon>
        <taxon>Euteleostomi</taxon>
        <taxon>Actinopterygii</taxon>
        <taxon>Neopterygii</taxon>
        <taxon>Teleostei</taxon>
        <taxon>Neoteleostei</taxon>
        <taxon>Acanthomorphata</taxon>
        <taxon>Eupercaria</taxon>
        <taxon>Tetraodontiformes</taxon>
        <taxon>Tetradontoidea</taxon>
        <taxon>Tetraodontidae</taxon>
        <taxon>Takifugu</taxon>
    </lineage>
</organism>
<feature type="compositionally biased region" description="Basic residues" evidence="1">
    <location>
        <begin position="384"/>
        <end position="397"/>
    </location>
</feature>
<gene>
    <name evidence="2" type="ORF">fugu_007571</name>
</gene>
<evidence type="ECO:0000256" key="1">
    <source>
        <dbReference type="SAM" id="MobiDB-lite"/>
    </source>
</evidence>